<proteinExistence type="predicted"/>
<evidence type="ECO:0000313" key="1">
    <source>
        <dbReference type="EMBL" id="XDJ14653.1"/>
    </source>
</evidence>
<protein>
    <submittedName>
        <fullName evidence="1">Uncharacterized protein</fullName>
    </submittedName>
</protein>
<reference evidence="1" key="1">
    <citation type="submission" date="2024-07" db="EMBL/GenBank/DDBJ databases">
        <authorList>
            <person name="Bringhurst R.M."/>
            <person name="Homer T.E."/>
        </authorList>
    </citation>
    <scope>NUCLEOTIDE SEQUENCE</scope>
</reference>
<accession>A0AB39CCE5</accession>
<organism evidence="1">
    <name type="scientific">Pseudomonas phage RVTF4</name>
    <dbReference type="NCBI Taxonomy" id="3236931"/>
    <lineage>
        <taxon>Viruses</taxon>
    </lineage>
</organism>
<sequence length="404" mass="46644">MSIYIINPKERAHGTMLPADILLILRMQFHQLEAVGLYMESDVRFTNRANLYMVHEGSPDCISIKRFSNGRQNDPFLVKFHCETGRIEYNLNLLREDFPGRGDGQIWMSVLELLARVEQSFLNNDAWMFQTQISRRTRIQLRNFLRLCMTITDSSNNPVPVPSRDPARPKVLRKEGDAVAIYDRNGTLVIRLTDDSFELGPDFSAITDFDKVLDNIVVNIRPDLLKFRQNIAEKLKPLDNMLKYLEKQWKLFAVHAKTSANAADPDLVAPKIPEFMINTERYTVRRTDEHWVVTFPCGVGIQNEGHIYYELPKGKLRVMPKALDDLKALGFDLKGLFANQNRIEMAAQEHVISNYMTALAKSEREKLGLDEPTYDRYMQAFMLARENGYKRTFGDFANTLKQIL</sequence>
<dbReference type="EMBL" id="PQ015378">
    <property type="protein sequence ID" value="XDJ14653.1"/>
    <property type="molecule type" value="Genomic_DNA"/>
</dbReference>
<name>A0AB39CCE5_9VIRU</name>